<feature type="transmembrane region" description="Helical" evidence="1">
    <location>
        <begin position="50"/>
        <end position="66"/>
    </location>
</feature>
<evidence type="ECO:0000256" key="1">
    <source>
        <dbReference type="SAM" id="Phobius"/>
    </source>
</evidence>
<comment type="caution">
    <text evidence="2">The sequence shown here is derived from an EMBL/GenBank/DDBJ whole genome shotgun (WGS) entry which is preliminary data.</text>
</comment>
<proteinExistence type="predicted"/>
<feature type="transmembrane region" description="Helical" evidence="1">
    <location>
        <begin position="225"/>
        <end position="250"/>
    </location>
</feature>
<reference evidence="2 3" key="1">
    <citation type="submission" date="2021-01" db="EMBL/GenBank/DDBJ databases">
        <title>Genomic Encyclopedia of Type Strains, Phase IV (KMG-IV): sequencing the most valuable type-strain genomes for metagenomic binning, comparative biology and taxonomic classification.</title>
        <authorList>
            <person name="Goeker M."/>
        </authorList>
    </citation>
    <scope>NUCLEOTIDE SEQUENCE [LARGE SCALE GENOMIC DNA]</scope>
    <source>
        <strain evidence="2 3">DSM 27513</strain>
    </source>
</reference>
<protein>
    <submittedName>
        <fullName evidence="2">Membrane protein</fullName>
    </submittedName>
</protein>
<sequence length="378" mass="42229">MTEEKVTLELPLEVSQALKLTSGDQLVATLNHRQLVIETSQQMEVSSIKNWHLGLINMLVGLYFFLSQSASHTSQLALSGPSSIATYTITVSGIIGVAVFVFYFYRNRQIFLEGLPNRLFWRILMPITLAFGVILGLIVIGFFWLMGYLFQGVSFDVLTASIIVTVSSFATSVAMARTAVLLRADWLTSLFTVIIISGVVLAMATNSSRQWWQVNLSFLGTQKAIASWQFNLTLILSALILLVLVDYLFSALSARFGRSMRLLILRGLLSALAFDLGAVGYFPNDLTYHHLHTELAGYLVYIIIVLIVGVRWLVPKINRDFQLMSYGIGLILIGLELLFKPIGYLSLTAFEMSAFLLAFTWLVILIAQLEQLIDHNEK</sequence>
<evidence type="ECO:0000313" key="3">
    <source>
        <dbReference type="Proteomes" id="UP000809081"/>
    </source>
</evidence>
<feature type="transmembrane region" description="Helical" evidence="1">
    <location>
        <begin position="126"/>
        <end position="147"/>
    </location>
</feature>
<evidence type="ECO:0000313" key="2">
    <source>
        <dbReference type="EMBL" id="MBM7636812.1"/>
    </source>
</evidence>
<accession>A0ABS2PNE7</accession>
<feature type="transmembrane region" description="Helical" evidence="1">
    <location>
        <begin position="353"/>
        <end position="373"/>
    </location>
</feature>
<dbReference type="RefSeq" id="WP_205017677.1">
    <property type="nucleotide sequence ID" value="NZ_JAFBEI010000037.1"/>
</dbReference>
<feature type="transmembrane region" description="Helical" evidence="1">
    <location>
        <begin position="295"/>
        <end position="314"/>
    </location>
</feature>
<feature type="transmembrane region" description="Helical" evidence="1">
    <location>
        <begin position="86"/>
        <end position="105"/>
    </location>
</feature>
<dbReference type="Proteomes" id="UP000809081">
    <property type="component" value="Unassembled WGS sequence"/>
</dbReference>
<keyword evidence="1" id="KW-0812">Transmembrane</keyword>
<dbReference type="EMBL" id="JAFBEI010000037">
    <property type="protein sequence ID" value="MBM7636812.1"/>
    <property type="molecule type" value="Genomic_DNA"/>
</dbReference>
<organism evidence="2 3">
    <name type="scientific">Streptococcus saliviloxodontae</name>
    <dbReference type="NCBI Taxonomy" id="1349416"/>
    <lineage>
        <taxon>Bacteria</taxon>
        <taxon>Bacillati</taxon>
        <taxon>Bacillota</taxon>
        <taxon>Bacilli</taxon>
        <taxon>Lactobacillales</taxon>
        <taxon>Streptococcaceae</taxon>
        <taxon>Streptococcus</taxon>
    </lineage>
</organism>
<feature type="transmembrane region" description="Helical" evidence="1">
    <location>
        <begin position="326"/>
        <end position="347"/>
    </location>
</feature>
<keyword evidence="3" id="KW-1185">Reference proteome</keyword>
<feature type="transmembrane region" description="Helical" evidence="1">
    <location>
        <begin position="186"/>
        <end position="205"/>
    </location>
</feature>
<gene>
    <name evidence="2" type="ORF">JOC31_001637</name>
</gene>
<keyword evidence="1" id="KW-0472">Membrane</keyword>
<feature type="transmembrane region" description="Helical" evidence="1">
    <location>
        <begin position="153"/>
        <end position="174"/>
    </location>
</feature>
<feature type="transmembrane region" description="Helical" evidence="1">
    <location>
        <begin position="262"/>
        <end position="283"/>
    </location>
</feature>
<keyword evidence="1" id="KW-1133">Transmembrane helix</keyword>
<name>A0ABS2PNE7_9STRE</name>